<accession>A0A126Q161</accession>
<dbReference type="AlphaFoldDB" id="A0A126Q161"/>
<dbReference type="Proteomes" id="UP000063991">
    <property type="component" value="Chromosome"/>
</dbReference>
<feature type="transmembrane region" description="Helical" evidence="1">
    <location>
        <begin position="41"/>
        <end position="63"/>
    </location>
</feature>
<evidence type="ECO:0000313" key="3">
    <source>
        <dbReference type="Proteomes" id="UP000063991"/>
    </source>
</evidence>
<evidence type="ECO:0000256" key="1">
    <source>
        <dbReference type="SAM" id="Phobius"/>
    </source>
</evidence>
<protein>
    <submittedName>
        <fullName evidence="2">Uncharacterized protein</fullName>
    </submittedName>
</protein>
<keyword evidence="1" id="KW-1133">Transmembrane helix</keyword>
<keyword evidence="1" id="KW-0472">Membrane</keyword>
<organism evidence="2 3">
    <name type="scientific">Alteromonas macleodii</name>
    <name type="common">Pseudoalteromonas macleodii</name>
    <dbReference type="NCBI Taxonomy" id="28108"/>
    <lineage>
        <taxon>Bacteria</taxon>
        <taxon>Pseudomonadati</taxon>
        <taxon>Pseudomonadota</taxon>
        <taxon>Gammaproteobacteria</taxon>
        <taxon>Alteromonadales</taxon>
        <taxon>Alteromonadaceae</taxon>
        <taxon>Alteromonas/Salinimonas group</taxon>
        <taxon>Alteromonas</taxon>
    </lineage>
</organism>
<reference evidence="2 3" key="1">
    <citation type="submission" date="2015-12" db="EMBL/GenBank/DDBJ databases">
        <authorList>
            <person name="Shamseldin A."/>
            <person name="Moawad H."/>
            <person name="Abd El-Rahim W.M."/>
            <person name="Sadowsky M.J."/>
        </authorList>
    </citation>
    <scope>NUCLEOTIDE SEQUENCE [LARGE SCALE GENOMIC DNA]</scope>
    <source>
        <strain evidence="2 3">D7</strain>
    </source>
</reference>
<gene>
    <name evidence="2" type="ORF">AVL55_13070</name>
</gene>
<name>A0A126Q161_ALTMA</name>
<dbReference type="EMBL" id="CP014323">
    <property type="protein sequence ID" value="AMJ99017.1"/>
    <property type="molecule type" value="Genomic_DNA"/>
</dbReference>
<evidence type="ECO:0000313" key="2">
    <source>
        <dbReference type="EMBL" id="AMJ99017.1"/>
    </source>
</evidence>
<keyword evidence="1" id="KW-0812">Transmembrane</keyword>
<proteinExistence type="predicted"/>
<sequence>MLKILIILVFLVFYTYLLKRRFKVKMMEAWRAEKVGSEVMVYVMIVLPVTLAWLTTVLIEYLLF</sequence>